<dbReference type="AlphaFoldDB" id="A0AA88DUF3"/>
<proteinExistence type="predicted"/>
<protein>
    <submittedName>
        <fullName evidence="1">Uncharacterized protein</fullName>
    </submittedName>
</protein>
<comment type="caution">
    <text evidence="1">The sequence shown here is derived from an EMBL/GenBank/DDBJ whole genome shotgun (WGS) entry which is preliminary data.</text>
</comment>
<evidence type="ECO:0000313" key="1">
    <source>
        <dbReference type="EMBL" id="GMN61980.1"/>
    </source>
</evidence>
<dbReference type="Proteomes" id="UP001187192">
    <property type="component" value="Unassembled WGS sequence"/>
</dbReference>
<reference evidence="1" key="1">
    <citation type="submission" date="2023-07" db="EMBL/GenBank/DDBJ databases">
        <title>draft genome sequence of fig (Ficus carica).</title>
        <authorList>
            <person name="Takahashi T."/>
            <person name="Nishimura K."/>
        </authorList>
    </citation>
    <scope>NUCLEOTIDE SEQUENCE</scope>
</reference>
<keyword evidence="2" id="KW-1185">Reference proteome</keyword>
<organism evidence="1 2">
    <name type="scientific">Ficus carica</name>
    <name type="common">Common fig</name>
    <dbReference type="NCBI Taxonomy" id="3494"/>
    <lineage>
        <taxon>Eukaryota</taxon>
        <taxon>Viridiplantae</taxon>
        <taxon>Streptophyta</taxon>
        <taxon>Embryophyta</taxon>
        <taxon>Tracheophyta</taxon>
        <taxon>Spermatophyta</taxon>
        <taxon>Magnoliopsida</taxon>
        <taxon>eudicotyledons</taxon>
        <taxon>Gunneridae</taxon>
        <taxon>Pentapetalae</taxon>
        <taxon>rosids</taxon>
        <taxon>fabids</taxon>
        <taxon>Rosales</taxon>
        <taxon>Moraceae</taxon>
        <taxon>Ficeae</taxon>
        <taxon>Ficus</taxon>
    </lineage>
</organism>
<gene>
    <name evidence="1" type="ORF">TIFTF001_031067</name>
</gene>
<name>A0AA88DUF3_FICCA</name>
<sequence length="75" mass="8472">MESGGEEKWPTFGTHWKMWRVGSGEMLHNGVHAKGEKKLIDARVWETRLGRGPCVPRARVRGDNCGPLVWAACRQ</sequence>
<dbReference type="EMBL" id="BTGU01000121">
    <property type="protein sequence ID" value="GMN61980.1"/>
    <property type="molecule type" value="Genomic_DNA"/>
</dbReference>
<evidence type="ECO:0000313" key="2">
    <source>
        <dbReference type="Proteomes" id="UP001187192"/>
    </source>
</evidence>
<accession>A0AA88DUF3</accession>